<protein>
    <submittedName>
        <fullName evidence="2">Uncharacterized protein</fullName>
    </submittedName>
</protein>
<reference evidence="2" key="1">
    <citation type="journal article" date="2019" name="Environ. Microbiol.">
        <title>Fungal ecological strategies reflected in gene transcription - a case study of two litter decomposers.</title>
        <authorList>
            <person name="Barbi F."/>
            <person name="Kohler A."/>
            <person name="Barry K."/>
            <person name="Baskaran P."/>
            <person name="Daum C."/>
            <person name="Fauchery L."/>
            <person name="Ihrmark K."/>
            <person name="Kuo A."/>
            <person name="LaButti K."/>
            <person name="Lipzen A."/>
            <person name="Morin E."/>
            <person name="Grigoriev I.V."/>
            <person name="Henrissat B."/>
            <person name="Lindahl B."/>
            <person name="Martin F."/>
        </authorList>
    </citation>
    <scope>NUCLEOTIDE SEQUENCE</scope>
    <source>
        <strain evidence="2">JB14</strain>
    </source>
</reference>
<proteinExistence type="predicted"/>
<keyword evidence="3" id="KW-1185">Reference proteome</keyword>
<organism evidence="2 3">
    <name type="scientific">Gymnopus androsaceus JB14</name>
    <dbReference type="NCBI Taxonomy" id="1447944"/>
    <lineage>
        <taxon>Eukaryota</taxon>
        <taxon>Fungi</taxon>
        <taxon>Dikarya</taxon>
        <taxon>Basidiomycota</taxon>
        <taxon>Agaricomycotina</taxon>
        <taxon>Agaricomycetes</taxon>
        <taxon>Agaricomycetidae</taxon>
        <taxon>Agaricales</taxon>
        <taxon>Marasmiineae</taxon>
        <taxon>Omphalotaceae</taxon>
        <taxon>Gymnopus</taxon>
    </lineage>
</organism>
<evidence type="ECO:0000313" key="3">
    <source>
        <dbReference type="Proteomes" id="UP000799118"/>
    </source>
</evidence>
<evidence type="ECO:0000256" key="1">
    <source>
        <dbReference type="SAM" id="MobiDB-lite"/>
    </source>
</evidence>
<name>A0A6A4HRZ3_9AGAR</name>
<dbReference type="Proteomes" id="UP000799118">
    <property type="component" value="Unassembled WGS sequence"/>
</dbReference>
<feature type="region of interest" description="Disordered" evidence="1">
    <location>
        <begin position="166"/>
        <end position="199"/>
    </location>
</feature>
<dbReference type="EMBL" id="ML769461">
    <property type="protein sequence ID" value="KAE9400098.1"/>
    <property type="molecule type" value="Genomic_DNA"/>
</dbReference>
<accession>A0A6A4HRZ3</accession>
<feature type="compositionally biased region" description="Basic and acidic residues" evidence="1">
    <location>
        <begin position="174"/>
        <end position="187"/>
    </location>
</feature>
<dbReference type="AlphaFoldDB" id="A0A6A4HRZ3"/>
<feature type="compositionally biased region" description="Polar residues" evidence="1">
    <location>
        <begin position="188"/>
        <end position="199"/>
    </location>
</feature>
<evidence type="ECO:0000313" key="2">
    <source>
        <dbReference type="EMBL" id="KAE9400098.1"/>
    </source>
</evidence>
<gene>
    <name evidence="2" type="ORF">BT96DRAFT_938974</name>
</gene>
<sequence length="212" mass="23408">MISMPELDLQCWNILYTYAITKIKASEVKVQLNVVFKNSGVLYNELLWVSRMAMFTVHSPPAPTPESPTASALLPQSTERMTLEVDMEFDPNSAYYSKDFTEGVHCLQEATACSWYGSRSPSCEGSHLIDSTFKLKIVIASLRRSWNSLCKDVLGSDVRAIRAVESGQPALPNTERDGGGKEARSTRSQDASGHSNTGLCSELRHLDETEGI</sequence>